<keyword evidence="1" id="KW-0677">Repeat</keyword>
<feature type="region of interest" description="Disordered" evidence="2">
    <location>
        <begin position="108"/>
        <end position="129"/>
    </location>
</feature>
<dbReference type="PROSITE" id="PS50004">
    <property type="entry name" value="C2"/>
    <property type="match status" value="1"/>
</dbReference>
<dbReference type="FunFam" id="2.60.40.150:FF:000016">
    <property type="entry name" value="Synaptotagmin 1"/>
    <property type="match status" value="1"/>
</dbReference>
<dbReference type="GO" id="GO:0048488">
    <property type="term" value="P:synaptic vesicle endocytosis"/>
    <property type="evidence" value="ECO:0007669"/>
    <property type="project" value="TreeGrafter"/>
</dbReference>
<dbReference type="PANTHER" id="PTHR10024:SF227">
    <property type="entry name" value="SYNAPTOTAGMIN 1"/>
    <property type="match status" value="1"/>
</dbReference>
<protein>
    <recommendedName>
        <fullName evidence="4">C2 domain-containing protein</fullName>
    </recommendedName>
</protein>
<dbReference type="InterPro" id="IPR000008">
    <property type="entry name" value="C2_dom"/>
</dbReference>
<dbReference type="Gene3D" id="2.60.40.150">
    <property type="entry name" value="C2 domain"/>
    <property type="match status" value="1"/>
</dbReference>
<accession>A0A3P6UCE6</accession>
<dbReference type="GO" id="GO:0005886">
    <property type="term" value="C:plasma membrane"/>
    <property type="evidence" value="ECO:0007669"/>
    <property type="project" value="TreeGrafter"/>
</dbReference>
<feature type="domain" description="C2" evidence="4">
    <location>
        <begin position="131"/>
        <end position="250"/>
    </location>
</feature>
<dbReference type="SUPFAM" id="SSF49562">
    <property type="entry name" value="C2 domain (Calcium/lipid-binding domain, CaLB)"/>
    <property type="match status" value="1"/>
</dbReference>
<dbReference type="GO" id="GO:0005544">
    <property type="term" value="F:calcium-dependent phospholipid binding"/>
    <property type="evidence" value="ECO:0007669"/>
    <property type="project" value="TreeGrafter"/>
</dbReference>
<dbReference type="PRINTS" id="PR00399">
    <property type="entry name" value="SYNAPTOTAGMN"/>
</dbReference>
<keyword evidence="3" id="KW-0472">Membrane</keyword>
<dbReference type="PRINTS" id="PR00360">
    <property type="entry name" value="C2DOMAIN"/>
</dbReference>
<evidence type="ECO:0000313" key="6">
    <source>
        <dbReference type="Proteomes" id="UP000281553"/>
    </source>
</evidence>
<feature type="compositionally biased region" description="Basic and acidic residues" evidence="2">
    <location>
        <begin position="11"/>
        <end position="23"/>
    </location>
</feature>
<name>A0A3P6UCE6_DIBLA</name>
<evidence type="ECO:0000256" key="1">
    <source>
        <dbReference type="ARBA" id="ARBA00022737"/>
    </source>
</evidence>
<evidence type="ECO:0000259" key="4">
    <source>
        <dbReference type="PROSITE" id="PS50004"/>
    </source>
</evidence>
<dbReference type="InterPro" id="IPR001565">
    <property type="entry name" value="Synaptotagmin"/>
</dbReference>
<dbReference type="GO" id="GO:0048791">
    <property type="term" value="P:calcium ion-regulated exocytosis of neurotransmitter"/>
    <property type="evidence" value="ECO:0007669"/>
    <property type="project" value="TreeGrafter"/>
</dbReference>
<dbReference type="AlphaFoldDB" id="A0A3P6UCE6"/>
<dbReference type="OrthoDB" id="67700at2759"/>
<dbReference type="GO" id="GO:0000149">
    <property type="term" value="F:SNARE binding"/>
    <property type="evidence" value="ECO:0007669"/>
    <property type="project" value="TreeGrafter"/>
</dbReference>
<evidence type="ECO:0000256" key="2">
    <source>
        <dbReference type="SAM" id="MobiDB-lite"/>
    </source>
</evidence>
<dbReference type="GO" id="GO:0030672">
    <property type="term" value="C:synaptic vesicle membrane"/>
    <property type="evidence" value="ECO:0007669"/>
    <property type="project" value="TreeGrafter"/>
</dbReference>
<keyword evidence="3" id="KW-1133">Transmembrane helix</keyword>
<gene>
    <name evidence="5" type="ORF">DILT_LOCUS2615</name>
</gene>
<dbReference type="InterPro" id="IPR035892">
    <property type="entry name" value="C2_domain_sf"/>
</dbReference>
<dbReference type="GO" id="GO:0030424">
    <property type="term" value="C:axon"/>
    <property type="evidence" value="ECO:0007669"/>
    <property type="project" value="TreeGrafter"/>
</dbReference>
<dbReference type="GO" id="GO:0005509">
    <property type="term" value="F:calcium ion binding"/>
    <property type="evidence" value="ECO:0007669"/>
    <property type="project" value="TreeGrafter"/>
</dbReference>
<keyword evidence="3" id="KW-0812">Transmembrane</keyword>
<dbReference type="GO" id="GO:0031045">
    <property type="term" value="C:dense core granule"/>
    <property type="evidence" value="ECO:0007669"/>
    <property type="project" value="TreeGrafter"/>
</dbReference>
<dbReference type="PANTHER" id="PTHR10024">
    <property type="entry name" value="SYNAPTOTAGMIN"/>
    <property type="match status" value="1"/>
</dbReference>
<reference evidence="5 6" key="1">
    <citation type="submission" date="2018-11" db="EMBL/GenBank/DDBJ databases">
        <authorList>
            <consortium name="Pathogen Informatics"/>
        </authorList>
    </citation>
    <scope>NUCLEOTIDE SEQUENCE [LARGE SCALE GENOMIC DNA]</scope>
</reference>
<dbReference type="GO" id="GO:0001786">
    <property type="term" value="F:phosphatidylserine binding"/>
    <property type="evidence" value="ECO:0007669"/>
    <property type="project" value="TreeGrafter"/>
</dbReference>
<proteinExistence type="predicted"/>
<feature type="transmembrane region" description="Helical" evidence="3">
    <location>
        <begin position="46"/>
        <end position="68"/>
    </location>
</feature>
<sequence>MPPFKKPSQSRPDHLPKSSDHPHLFHAPANATYLAPSDGERSNDQVASRALIITISVTFGLIFIFWCCKRCLPKRKKRRNGKKSTAVEADDSKAIRFASALTKQLEDTEGLTENMEQNEAGDDKHDKKKTDLGSLQYSIEFDFQKNELSVGIIQATGLPAMDMCGTSDPYVKLFLLPNKKKKYETKVHRKTLSPVFNETFVFKLEYAEISATTLVLLIFDFDRFSKHDQIGQIKIPLGSIDLCQTLEEWRQIDPVESDTDRTDPMMTNDFSAPARKRLFENCCVFTIFQTAGVQEQNCLLLPSTTSVQ</sequence>
<dbReference type="Pfam" id="PF00168">
    <property type="entry name" value="C2"/>
    <property type="match status" value="1"/>
</dbReference>
<dbReference type="CDD" id="cd08385">
    <property type="entry name" value="C2A_Synaptotagmin-1-5-6-9-10"/>
    <property type="match status" value="1"/>
</dbReference>
<dbReference type="EMBL" id="UYRU01042351">
    <property type="protein sequence ID" value="VDK74771.1"/>
    <property type="molecule type" value="Genomic_DNA"/>
</dbReference>
<organism evidence="5 6">
    <name type="scientific">Dibothriocephalus latus</name>
    <name type="common">Fish tapeworm</name>
    <name type="synonym">Diphyllobothrium latum</name>
    <dbReference type="NCBI Taxonomy" id="60516"/>
    <lineage>
        <taxon>Eukaryota</taxon>
        <taxon>Metazoa</taxon>
        <taxon>Spiralia</taxon>
        <taxon>Lophotrochozoa</taxon>
        <taxon>Platyhelminthes</taxon>
        <taxon>Cestoda</taxon>
        <taxon>Eucestoda</taxon>
        <taxon>Diphyllobothriidea</taxon>
        <taxon>Diphyllobothriidae</taxon>
        <taxon>Dibothriocephalus</taxon>
    </lineage>
</organism>
<evidence type="ECO:0000256" key="3">
    <source>
        <dbReference type="SAM" id="Phobius"/>
    </source>
</evidence>
<dbReference type="SMART" id="SM00239">
    <property type="entry name" value="C2"/>
    <property type="match status" value="1"/>
</dbReference>
<feature type="region of interest" description="Disordered" evidence="2">
    <location>
        <begin position="1"/>
        <end position="23"/>
    </location>
</feature>
<evidence type="ECO:0000313" key="5">
    <source>
        <dbReference type="EMBL" id="VDK74771.1"/>
    </source>
</evidence>
<dbReference type="Proteomes" id="UP000281553">
    <property type="component" value="Unassembled WGS sequence"/>
</dbReference>
<keyword evidence="6" id="KW-1185">Reference proteome</keyword>
<dbReference type="GO" id="GO:0030276">
    <property type="term" value="F:clathrin binding"/>
    <property type="evidence" value="ECO:0007669"/>
    <property type="project" value="TreeGrafter"/>
</dbReference>